<dbReference type="FunFam" id="2.60.40.10:FF:000562">
    <property type="entry name" value="Snf1 kinase complex beta-subunit Gal83"/>
    <property type="match status" value="1"/>
</dbReference>
<dbReference type="Gene3D" id="6.20.250.60">
    <property type="match status" value="1"/>
</dbReference>
<dbReference type="RefSeq" id="XP_028480399.1">
    <property type="nucleotide sequence ID" value="XM_028616542.1"/>
</dbReference>
<dbReference type="SUPFAM" id="SSF160219">
    <property type="entry name" value="AMPKBI-like"/>
    <property type="match status" value="1"/>
</dbReference>
<feature type="compositionally biased region" description="Polar residues" evidence="4">
    <location>
        <begin position="119"/>
        <end position="131"/>
    </location>
</feature>
<sequence length="515" mass="54230">MGNTPSHAGSPARQGGASDLGRSGSTSRRHAPNLRLPMPQRGHVSPQTSNPTSPSGARPGSPRRRKSLELPDLNKLAFTPAAPVPTTATNTSNHLANSTTAAVGTAGGKGAAAAGATASPPSTGKKWQNTLGGRVSSPLAGGLAPMSKVDPATVAAFGGAGGDITVVPVNDNSTYFPSQPIPIRSPRAHAPDLPGLDRPHPPSATRRPEVKPVDTPLRTGLTPPPPTVTATPRPVDGINAAPAAAAAAPATVGAPSDGMVDVPVQWNGGGKAVYVTGNFADNWRGRIKLKKSTHDFNTILRLPPGQYRLKFIVDESWRCSKAIPTATDDDGTLVNWIEVEALKTDAEMAAEWAMDSKPVHKAEDMDDAQWTADIPAPLVLYQYLEELPQMFPPDVLKQYVSTTPYFSPVPKPPQLPRILEKVILNSDPQRRPDPMPVEPQVVTDDNAILPTPNHTVLGHLMASAIKNGTLGVATSTRYRKKYCTTIFFRSSSPVPQDPEPEHAQDAVPAPAAAAA</sequence>
<dbReference type="GO" id="GO:0019901">
    <property type="term" value="F:protein kinase binding"/>
    <property type="evidence" value="ECO:0007669"/>
    <property type="project" value="TreeGrafter"/>
</dbReference>
<dbReference type="Pfam" id="PF04739">
    <property type="entry name" value="AMPKBI"/>
    <property type="match status" value="1"/>
</dbReference>
<proteinExistence type="inferred from homology"/>
<evidence type="ECO:0000313" key="6">
    <source>
        <dbReference type="EMBL" id="RSH88191.1"/>
    </source>
</evidence>
<dbReference type="Proteomes" id="UP000279236">
    <property type="component" value="Unassembled WGS sequence"/>
</dbReference>
<dbReference type="AlphaFoldDB" id="A0A427YAK6"/>
<dbReference type="InterPro" id="IPR050827">
    <property type="entry name" value="CRP1_MDG1_kinase"/>
</dbReference>
<dbReference type="GO" id="GO:0005737">
    <property type="term" value="C:cytoplasm"/>
    <property type="evidence" value="ECO:0007669"/>
    <property type="project" value="UniProtKB-SubCell"/>
</dbReference>
<evidence type="ECO:0000313" key="7">
    <source>
        <dbReference type="Proteomes" id="UP000279236"/>
    </source>
</evidence>
<dbReference type="InterPro" id="IPR032640">
    <property type="entry name" value="AMPK1_CBM"/>
</dbReference>
<dbReference type="GO" id="GO:0007165">
    <property type="term" value="P:signal transduction"/>
    <property type="evidence" value="ECO:0007669"/>
    <property type="project" value="TreeGrafter"/>
</dbReference>
<dbReference type="EMBL" id="RSCE01000001">
    <property type="protein sequence ID" value="RSH88191.1"/>
    <property type="molecule type" value="Genomic_DNA"/>
</dbReference>
<comment type="subcellular location">
    <subcellularLocation>
        <location evidence="1">Cytoplasm</location>
    </subcellularLocation>
</comment>
<dbReference type="Pfam" id="PF16561">
    <property type="entry name" value="AMPK1_CBM"/>
    <property type="match status" value="1"/>
</dbReference>
<feature type="compositionally biased region" description="Low complexity" evidence="4">
    <location>
        <begin position="506"/>
        <end position="515"/>
    </location>
</feature>
<evidence type="ECO:0000256" key="1">
    <source>
        <dbReference type="ARBA" id="ARBA00004496"/>
    </source>
</evidence>
<keyword evidence="3" id="KW-0963">Cytoplasm</keyword>
<dbReference type="GeneID" id="39585264"/>
<organism evidence="6 7">
    <name type="scientific">Apiotrichum porosum</name>
    <dbReference type="NCBI Taxonomy" id="105984"/>
    <lineage>
        <taxon>Eukaryota</taxon>
        <taxon>Fungi</taxon>
        <taxon>Dikarya</taxon>
        <taxon>Basidiomycota</taxon>
        <taxon>Agaricomycotina</taxon>
        <taxon>Tremellomycetes</taxon>
        <taxon>Trichosporonales</taxon>
        <taxon>Trichosporonaceae</taxon>
        <taxon>Apiotrichum</taxon>
    </lineage>
</organism>
<dbReference type="SMART" id="SM01010">
    <property type="entry name" value="AMPKBI"/>
    <property type="match status" value="1"/>
</dbReference>
<dbReference type="InterPro" id="IPR037256">
    <property type="entry name" value="ASC_dom_sf"/>
</dbReference>
<evidence type="ECO:0000259" key="5">
    <source>
        <dbReference type="SMART" id="SM01010"/>
    </source>
</evidence>
<dbReference type="PANTHER" id="PTHR10343:SF84">
    <property type="entry name" value="5'-AMP-ACTIVATED PROTEIN KINASE SUBUNIT BETA-1"/>
    <property type="match status" value="1"/>
</dbReference>
<dbReference type="InterPro" id="IPR014756">
    <property type="entry name" value="Ig_E-set"/>
</dbReference>
<feature type="compositionally biased region" description="Low complexity" evidence="4">
    <location>
        <begin position="51"/>
        <end position="60"/>
    </location>
</feature>
<gene>
    <name evidence="6" type="ORF">EHS24_000721</name>
</gene>
<evidence type="ECO:0000256" key="4">
    <source>
        <dbReference type="SAM" id="MobiDB-lite"/>
    </source>
</evidence>
<dbReference type="GO" id="GO:0031588">
    <property type="term" value="C:nucleotide-activated protein kinase complex"/>
    <property type="evidence" value="ECO:0007669"/>
    <property type="project" value="TreeGrafter"/>
</dbReference>
<dbReference type="Gene3D" id="2.60.40.10">
    <property type="entry name" value="Immunoglobulins"/>
    <property type="match status" value="1"/>
</dbReference>
<comment type="similarity">
    <text evidence="2">Belongs to the 5'-AMP-activated protein kinase beta subunit family.</text>
</comment>
<feature type="region of interest" description="Disordered" evidence="4">
    <location>
        <begin position="176"/>
        <end position="232"/>
    </location>
</feature>
<dbReference type="GO" id="GO:0005634">
    <property type="term" value="C:nucleus"/>
    <property type="evidence" value="ECO:0007669"/>
    <property type="project" value="TreeGrafter"/>
</dbReference>
<feature type="region of interest" description="Disordered" evidence="4">
    <location>
        <begin position="491"/>
        <end position="515"/>
    </location>
</feature>
<keyword evidence="7" id="KW-1185">Reference proteome</keyword>
<reference evidence="6 7" key="1">
    <citation type="submission" date="2018-11" db="EMBL/GenBank/DDBJ databases">
        <title>Genome sequence of Apiotrichum porosum DSM 27194.</title>
        <authorList>
            <person name="Aliyu H."/>
            <person name="Gorte O."/>
            <person name="Ochsenreither K."/>
        </authorList>
    </citation>
    <scope>NUCLEOTIDE SEQUENCE [LARGE SCALE GENOMIC DNA]</scope>
    <source>
        <strain evidence="6 7">DSM 27194</strain>
    </source>
</reference>
<protein>
    <recommendedName>
        <fullName evidence="5">Association with the SNF1 complex (ASC) domain-containing protein</fullName>
    </recommendedName>
</protein>
<dbReference type="InterPro" id="IPR013783">
    <property type="entry name" value="Ig-like_fold"/>
</dbReference>
<dbReference type="PANTHER" id="PTHR10343">
    <property type="entry name" value="5'-AMP-ACTIVATED PROTEIN KINASE , BETA SUBUNIT"/>
    <property type="match status" value="1"/>
</dbReference>
<dbReference type="CDD" id="cd02859">
    <property type="entry name" value="E_set_AMPKbeta_like_N"/>
    <property type="match status" value="1"/>
</dbReference>
<feature type="region of interest" description="Disordered" evidence="4">
    <location>
        <begin position="1"/>
        <end position="72"/>
    </location>
</feature>
<comment type="caution">
    <text evidence="6">The sequence shown here is derived from an EMBL/GenBank/DDBJ whole genome shotgun (WGS) entry which is preliminary data.</text>
</comment>
<feature type="region of interest" description="Disordered" evidence="4">
    <location>
        <begin position="105"/>
        <end position="133"/>
    </location>
</feature>
<evidence type="ECO:0000256" key="3">
    <source>
        <dbReference type="ARBA" id="ARBA00022490"/>
    </source>
</evidence>
<accession>A0A427YAK6</accession>
<feature type="compositionally biased region" description="Basic and acidic residues" evidence="4">
    <location>
        <begin position="195"/>
        <end position="212"/>
    </location>
</feature>
<name>A0A427YAK6_9TREE</name>
<dbReference type="InterPro" id="IPR006828">
    <property type="entry name" value="ASC_dom"/>
</dbReference>
<evidence type="ECO:0000256" key="2">
    <source>
        <dbReference type="ARBA" id="ARBA00010926"/>
    </source>
</evidence>
<feature type="domain" description="Association with the SNF1 complex (ASC)" evidence="5">
    <location>
        <begin position="363"/>
        <end position="491"/>
    </location>
</feature>
<dbReference type="STRING" id="105984.A0A427YAK6"/>
<dbReference type="SUPFAM" id="SSF81296">
    <property type="entry name" value="E set domains"/>
    <property type="match status" value="1"/>
</dbReference>
<dbReference type="OrthoDB" id="531008at2759"/>